<dbReference type="WBParaSite" id="ACRNAN_scaffold5857.g23136.t1">
    <property type="protein sequence ID" value="ACRNAN_scaffold5857.g23136.t1"/>
    <property type="gene ID" value="ACRNAN_scaffold5857.g23136"/>
</dbReference>
<dbReference type="InterPro" id="IPR008929">
    <property type="entry name" value="Chondroitin_lyas"/>
</dbReference>
<keyword evidence="2" id="KW-0456">Lyase</keyword>
<evidence type="ECO:0000256" key="2">
    <source>
        <dbReference type="ARBA" id="ARBA00023239"/>
    </source>
</evidence>
<protein>
    <submittedName>
        <fullName evidence="5">Alginate lyase domain-containing protein</fullName>
    </submittedName>
</protein>
<dbReference type="GO" id="GO:0016829">
    <property type="term" value="F:lyase activity"/>
    <property type="evidence" value="ECO:0007669"/>
    <property type="project" value="UniProtKB-KW"/>
</dbReference>
<dbReference type="SUPFAM" id="SSF49899">
    <property type="entry name" value="Concanavalin A-like lectins/glucanases"/>
    <property type="match status" value="1"/>
</dbReference>
<name>A0A914E679_9BILA</name>
<keyword evidence="1" id="KW-0732">Signal</keyword>
<dbReference type="Proteomes" id="UP000887540">
    <property type="component" value="Unplaced"/>
</dbReference>
<dbReference type="Pfam" id="PF05426">
    <property type="entry name" value="Alginate_lyase"/>
    <property type="match status" value="1"/>
</dbReference>
<dbReference type="Gene3D" id="2.60.40.10">
    <property type="entry name" value="Immunoglobulins"/>
    <property type="match status" value="1"/>
</dbReference>
<proteinExistence type="predicted"/>
<dbReference type="InterPro" id="IPR008397">
    <property type="entry name" value="Alginate_lyase_dom"/>
</dbReference>
<dbReference type="Gene3D" id="2.60.120.200">
    <property type="match status" value="1"/>
</dbReference>
<evidence type="ECO:0000313" key="4">
    <source>
        <dbReference type="Proteomes" id="UP000887540"/>
    </source>
</evidence>
<feature type="domain" description="Alginate lyase" evidence="3">
    <location>
        <begin position="96"/>
        <end position="303"/>
    </location>
</feature>
<dbReference type="AlphaFoldDB" id="A0A914E679"/>
<dbReference type="Gene3D" id="1.50.10.100">
    <property type="entry name" value="Chondroitin AC/alginate lyase"/>
    <property type="match status" value="1"/>
</dbReference>
<evidence type="ECO:0000256" key="1">
    <source>
        <dbReference type="ARBA" id="ARBA00022729"/>
    </source>
</evidence>
<sequence length="709" mass="76886">MKSNQLLGDISLTLVLALISLPTHLYGKFVHPGLLHTASDFARMAAKVVADAHPWIDSYNLLINSSFAQSNYHAIPQSFINRGSTCIHINYGFLDNDVAAAYQNALRWKITNDTTYADTAVMIMNAWSSKLTGLGCTNGTTLDYILEAGTVGYAFANVGEMMRDYSGLTAANFTSFSNMLLNVFYPVCNANITQHLNYNSNWDLGCVAQFIAIGIFTDNENIFNQGINYFKTGAGNGAIAQAVTFIHPGNLGQGQEAGRDQDHNMDDIEHLGAIGAMTWNQGVDLYGYANNRILAISEYTAKGNLVQPGTNGTYYTVPYSTYLYQEYGQFVKNWYVFSTDYIGYTKPCWASIFNHYQNVKGIAAPYTQMMMESIAPDEDTNTIFGFQTLTFNLNNISSGAPPSNLVGYLYGGNVILSWWGTAYATSYNVSRSISSSGPFSTIATGIVDPLTFNDTSVGAKPYYYQVTAQTPSGVTNASNTAEVIADPTQLVLYIPFNQTSGNTAIDYSGNGNNGTLVNGAKFVSGKGVSLNGSSQYVSLPAGIIDNLCDFTIATWVYLNALTPAAHVFDFGFGTVRYLFFAPSVEYINGNYLNGSTYATFQISVSSDGGAWVLKGPSTLPVGAWVHVAITYFGDTGTINYYLNGTSVKSHAGFPVAPFQLALGTSNPAQNYIGASQYGDAYLNGYIKKLRVYYGALNSTQIYDLYASGD</sequence>
<dbReference type="InterPro" id="IPR013320">
    <property type="entry name" value="ConA-like_dom_sf"/>
</dbReference>
<dbReference type="InterPro" id="IPR013783">
    <property type="entry name" value="Ig-like_fold"/>
</dbReference>
<evidence type="ECO:0000313" key="5">
    <source>
        <dbReference type="WBParaSite" id="ACRNAN_scaffold5857.g23136.t1"/>
    </source>
</evidence>
<organism evidence="4 5">
    <name type="scientific">Acrobeloides nanus</name>
    <dbReference type="NCBI Taxonomy" id="290746"/>
    <lineage>
        <taxon>Eukaryota</taxon>
        <taxon>Metazoa</taxon>
        <taxon>Ecdysozoa</taxon>
        <taxon>Nematoda</taxon>
        <taxon>Chromadorea</taxon>
        <taxon>Rhabditida</taxon>
        <taxon>Tylenchina</taxon>
        <taxon>Cephalobomorpha</taxon>
        <taxon>Cephaloboidea</taxon>
        <taxon>Cephalobidae</taxon>
        <taxon>Acrobeloides</taxon>
    </lineage>
</organism>
<reference evidence="5" key="1">
    <citation type="submission" date="2022-11" db="UniProtKB">
        <authorList>
            <consortium name="WormBaseParasite"/>
        </authorList>
    </citation>
    <scope>IDENTIFICATION</scope>
</reference>
<dbReference type="Pfam" id="PF13385">
    <property type="entry name" value="Laminin_G_3"/>
    <property type="match status" value="1"/>
</dbReference>
<accession>A0A914E679</accession>
<dbReference type="SUPFAM" id="SSF48230">
    <property type="entry name" value="Chondroitin AC/alginate lyase"/>
    <property type="match status" value="1"/>
</dbReference>
<evidence type="ECO:0000259" key="3">
    <source>
        <dbReference type="Pfam" id="PF05426"/>
    </source>
</evidence>
<keyword evidence="4" id="KW-1185">Reference proteome</keyword>